<evidence type="ECO:0000313" key="2">
    <source>
        <dbReference type="Proteomes" id="UP000823637"/>
    </source>
</evidence>
<accession>A0A9D9EHF5</accession>
<dbReference type="Gene3D" id="3.30.420.40">
    <property type="match status" value="2"/>
</dbReference>
<reference evidence="1" key="1">
    <citation type="submission" date="2020-10" db="EMBL/GenBank/DDBJ databases">
        <authorList>
            <person name="Gilroy R."/>
        </authorList>
    </citation>
    <scope>NUCLEOTIDE SEQUENCE</scope>
    <source>
        <strain evidence="1">D3-1215</strain>
    </source>
</reference>
<dbReference type="SUPFAM" id="SSF53067">
    <property type="entry name" value="Actin-like ATPase domain"/>
    <property type="match status" value="2"/>
</dbReference>
<reference evidence="1" key="2">
    <citation type="journal article" date="2021" name="PeerJ">
        <title>Extensive microbial diversity within the chicken gut microbiome revealed by metagenomics and culture.</title>
        <authorList>
            <person name="Gilroy R."/>
            <person name="Ravi A."/>
            <person name="Getino M."/>
            <person name="Pursley I."/>
            <person name="Horton D.L."/>
            <person name="Alikhan N.F."/>
            <person name="Baker D."/>
            <person name="Gharbi K."/>
            <person name="Hall N."/>
            <person name="Watson M."/>
            <person name="Adriaenssens E.M."/>
            <person name="Foster-Nyarko E."/>
            <person name="Jarju S."/>
            <person name="Secka A."/>
            <person name="Antonio M."/>
            <person name="Oren A."/>
            <person name="Chaudhuri R.R."/>
            <person name="La Ragione R."/>
            <person name="Hildebrand F."/>
            <person name="Pallen M.J."/>
        </authorList>
    </citation>
    <scope>NUCLEOTIDE SEQUENCE</scope>
    <source>
        <strain evidence="1">D3-1215</strain>
    </source>
</reference>
<dbReference type="PANTHER" id="PTHR43190">
    <property type="entry name" value="N-ACETYL-D-GLUCOSAMINE KINASE"/>
    <property type="match status" value="1"/>
</dbReference>
<dbReference type="InterPro" id="IPR043129">
    <property type="entry name" value="ATPase_NBD"/>
</dbReference>
<dbReference type="Gene3D" id="1.10.720.160">
    <property type="match status" value="1"/>
</dbReference>
<protein>
    <submittedName>
        <fullName evidence="1">ATPase</fullName>
    </submittedName>
</protein>
<sequence length="279" mass="30323">MYLIADSGSTKTLWLLCEGETIVKEISTPGINPFYTDENSIVSLLYAGLLPQLGGIPAEAVHFYGAGCIPGEKSDMVRKALQSVFPSSRTEVLSDLWAACRGLCGQMPGIVCILGTGSNSCLYDGTDIVKNVPPLGFILGDEGSGAVLGRTLLADYLKGLMPSGLARQFSDRYDVSGSQVLDKIYKQPFPNRYAASFVPFIAANREHPYMSALVEKEFSRFVSRNLEQYGNSFTLNFTGSVAWFFKSAIEKVCRDAGFNVGKIVKEPAHGLVAYHACRD</sequence>
<evidence type="ECO:0000313" key="1">
    <source>
        <dbReference type="EMBL" id="MBO8447023.1"/>
    </source>
</evidence>
<name>A0A9D9EHF5_9BACT</name>
<dbReference type="AlphaFoldDB" id="A0A9D9EHF5"/>
<comment type="caution">
    <text evidence="1">The sequence shown here is derived from an EMBL/GenBank/DDBJ whole genome shotgun (WGS) entry which is preliminary data.</text>
</comment>
<dbReference type="CDD" id="cd24079">
    <property type="entry name" value="ASKHA_NBD_PG1100-like"/>
    <property type="match status" value="1"/>
</dbReference>
<dbReference type="EMBL" id="JADIMR010000071">
    <property type="protein sequence ID" value="MBO8447023.1"/>
    <property type="molecule type" value="Genomic_DNA"/>
</dbReference>
<dbReference type="InterPro" id="IPR052519">
    <property type="entry name" value="Euk-type_GlcNAc_Kinase"/>
</dbReference>
<dbReference type="PANTHER" id="PTHR43190:SF3">
    <property type="entry name" value="N-ACETYL-D-GLUCOSAMINE KINASE"/>
    <property type="match status" value="1"/>
</dbReference>
<dbReference type="Proteomes" id="UP000823637">
    <property type="component" value="Unassembled WGS sequence"/>
</dbReference>
<organism evidence="1 2">
    <name type="scientific">Candidatus Enterocola intestinipullorum</name>
    <dbReference type="NCBI Taxonomy" id="2840783"/>
    <lineage>
        <taxon>Bacteria</taxon>
        <taxon>Pseudomonadati</taxon>
        <taxon>Bacteroidota</taxon>
        <taxon>Bacteroidia</taxon>
        <taxon>Bacteroidales</taxon>
        <taxon>Candidatus Enterocola</taxon>
    </lineage>
</organism>
<gene>
    <name evidence="1" type="ORF">IAC32_04685</name>
</gene>
<proteinExistence type="predicted"/>